<accession>A0A2S2P0Z3</accession>
<gene>
    <name evidence="3" type="ORF">g.150845</name>
</gene>
<reference evidence="3" key="1">
    <citation type="submission" date="2018-04" db="EMBL/GenBank/DDBJ databases">
        <title>Transcriptome of Schizaphis graminum biotype I.</title>
        <authorList>
            <person name="Scully E.D."/>
            <person name="Geib S.M."/>
            <person name="Palmer N.A."/>
            <person name="Koch K."/>
            <person name="Bradshaw J."/>
            <person name="Heng-Moss T."/>
            <person name="Sarath G."/>
        </authorList>
    </citation>
    <scope>NUCLEOTIDE SEQUENCE</scope>
</reference>
<dbReference type="InterPro" id="IPR006579">
    <property type="entry name" value="Pre_C2HC_dom"/>
</dbReference>
<organism evidence="3">
    <name type="scientific">Schizaphis graminum</name>
    <name type="common">Green bug aphid</name>
    <dbReference type="NCBI Taxonomy" id="13262"/>
    <lineage>
        <taxon>Eukaryota</taxon>
        <taxon>Metazoa</taxon>
        <taxon>Ecdysozoa</taxon>
        <taxon>Arthropoda</taxon>
        <taxon>Hexapoda</taxon>
        <taxon>Insecta</taxon>
        <taxon>Pterygota</taxon>
        <taxon>Neoptera</taxon>
        <taxon>Paraneoptera</taxon>
        <taxon>Hemiptera</taxon>
        <taxon>Sternorrhyncha</taxon>
        <taxon>Aphidomorpha</taxon>
        <taxon>Aphidoidea</taxon>
        <taxon>Aphididae</taxon>
        <taxon>Aphidini</taxon>
        <taxon>Schizaphis</taxon>
    </lineage>
</organism>
<protein>
    <submittedName>
        <fullName evidence="3">Nucleic-acid-binding protein</fullName>
    </submittedName>
</protein>
<evidence type="ECO:0000313" key="3">
    <source>
        <dbReference type="EMBL" id="MBY23117.1"/>
    </source>
</evidence>
<name>A0A2S2P0Z3_SCHGA</name>
<dbReference type="AlphaFoldDB" id="A0A2S2P0Z3"/>
<sequence>MPNNQQSKTVPPLIIQKSRLQSVSNNYETSQQIPDQTDGFTVKKNKNNKNGKHSLPHSPNSPSQQSKTFVSSNRFSLFSNYSEPSEIQNDHSIEIDLEPETTTPVIKPPPPIFIRVVNDFNAFCNSIKMLTNGEYFSCKSSTNGVKLSTTSADSYRSVIKFLQDSKADFHTYQLKQDRAYRVILRNLHHTTPIEEIKNELLAHGHQTRNITNVLQRNTKLPLPLFFIDLEPAINNKDIFSIKFLYHTKIKIEEPRANKLTIQCLRCQAFGHTKSYCNHPPKCVRCGANHLSTSCQKSQSLPAKCALCSGDHPANYRGCPVHKEFQSTLQSKKKL</sequence>
<feature type="compositionally biased region" description="Polar residues" evidence="1">
    <location>
        <begin position="22"/>
        <end position="39"/>
    </location>
</feature>
<evidence type="ECO:0000259" key="2">
    <source>
        <dbReference type="SMART" id="SM00596"/>
    </source>
</evidence>
<dbReference type="EMBL" id="GGMR01010498">
    <property type="protein sequence ID" value="MBY23117.1"/>
    <property type="molecule type" value="Transcribed_RNA"/>
</dbReference>
<proteinExistence type="predicted"/>
<dbReference type="Pfam" id="PF07530">
    <property type="entry name" value="PRE_C2HC"/>
    <property type="match status" value="1"/>
</dbReference>
<feature type="region of interest" description="Disordered" evidence="1">
    <location>
        <begin position="22"/>
        <end position="69"/>
    </location>
</feature>
<dbReference type="SMART" id="SM00596">
    <property type="entry name" value="PRE_C2HC"/>
    <property type="match status" value="1"/>
</dbReference>
<feature type="compositionally biased region" description="Basic residues" evidence="1">
    <location>
        <begin position="43"/>
        <end position="55"/>
    </location>
</feature>
<feature type="domain" description="Pre-C2HC" evidence="2">
    <location>
        <begin position="193"/>
        <end position="260"/>
    </location>
</feature>
<evidence type="ECO:0000256" key="1">
    <source>
        <dbReference type="SAM" id="MobiDB-lite"/>
    </source>
</evidence>
<feature type="compositionally biased region" description="Polar residues" evidence="1">
    <location>
        <begin position="57"/>
        <end position="69"/>
    </location>
</feature>